<comment type="caution">
    <text evidence="1">The sequence shown here is derived from an EMBL/GenBank/DDBJ whole genome shotgun (WGS) entry which is preliminary data.</text>
</comment>
<dbReference type="AlphaFoldDB" id="A0A2M8QCV8"/>
<reference evidence="1 2" key="1">
    <citation type="submission" date="2017-11" db="EMBL/GenBank/DDBJ databases">
        <title>Evolution of Phototrophy in the Chloroflexi Phylum Driven by Horizontal Gene Transfer.</title>
        <authorList>
            <person name="Ward L.M."/>
            <person name="Hemp J."/>
            <person name="Shih P.M."/>
            <person name="Mcglynn S.E."/>
            <person name="Fischer W."/>
        </authorList>
    </citation>
    <scope>NUCLEOTIDE SEQUENCE [LARGE SCALE GENOMIC DNA]</scope>
    <source>
        <strain evidence="1">JP3_7</strain>
    </source>
</reference>
<name>A0A2M8QCV8_9CHLR</name>
<accession>A0A2M8QCV8</accession>
<sequence length="463" mass="49913">MSALIYAPSGFAGHIGVARRDITPPIGIYNRNWGAAAGEVATGIHRPLTLTALALMRDASGAQPLVLLSLDLGWWRTREDEWEVRSAILDALGVAERRVLLHLTHTHAGPSICRADADRPGGHLIGPYLDHVRAMCVEAAREAVQRAAPAVLEWAYGTCALARNRDLPDPDANRIVCGFNPHAPADDTLLIGRVAGAGGEIRATLVNYAMHPVTLAWQNALISPDFVGAMREVVEAHTDSAPCLFLQGASGELAPMEAYTGDADIADKNGRGLGFAALSVLAGMLPPGQRLRYTGVVESGAPLAAWTREPAALSTHLSARMLAIEIPLKPDLPSTAEIAAQLAAANEPFMIERLRRQHRLRRAIGAGDHPSSPSSIWLWRVGDALLIATPNEAYSHLQIELRRRFPGRAIAVLNITNGSYAYLPPREMYGRDQYQVWQTPYAAGCLERVIATCSSAIAEMLSE</sequence>
<evidence type="ECO:0008006" key="3">
    <source>
        <dbReference type="Google" id="ProtNLM"/>
    </source>
</evidence>
<dbReference type="EMBL" id="PGTN01000040">
    <property type="protein sequence ID" value="PJF47637.1"/>
    <property type="molecule type" value="Genomic_DNA"/>
</dbReference>
<dbReference type="Proteomes" id="UP000230790">
    <property type="component" value="Unassembled WGS sequence"/>
</dbReference>
<organism evidence="1 2">
    <name type="scientific">Candidatus Thermofonsia Clade 3 bacterium</name>
    <dbReference type="NCBI Taxonomy" id="2364212"/>
    <lineage>
        <taxon>Bacteria</taxon>
        <taxon>Bacillati</taxon>
        <taxon>Chloroflexota</taxon>
        <taxon>Candidatus Thermofontia</taxon>
        <taxon>Candidatus Thermofonsia Clade 3</taxon>
    </lineage>
</organism>
<evidence type="ECO:0000313" key="1">
    <source>
        <dbReference type="EMBL" id="PJF47637.1"/>
    </source>
</evidence>
<evidence type="ECO:0000313" key="2">
    <source>
        <dbReference type="Proteomes" id="UP000230790"/>
    </source>
</evidence>
<gene>
    <name evidence="1" type="ORF">CUN48_07695</name>
</gene>
<protein>
    <recommendedName>
        <fullName evidence="3">Neutral/alkaline non-lysosomal ceramidase N-terminal domain-containing protein</fullName>
    </recommendedName>
</protein>
<proteinExistence type="predicted"/>